<dbReference type="SMART" id="SM00244">
    <property type="entry name" value="PHB"/>
    <property type="match status" value="1"/>
</dbReference>
<dbReference type="InterPro" id="IPR001107">
    <property type="entry name" value="Band_7"/>
</dbReference>
<dbReference type="InterPro" id="IPR036013">
    <property type="entry name" value="Band_7/SPFH_dom_sf"/>
</dbReference>
<dbReference type="PANTHER" id="PTHR43327:SF7">
    <property type="entry name" value="BAND 7 DOMAIN-CONTAINING PROTEIN"/>
    <property type="match status" value="1"/>
</dbReference>
<evidence type="ECO:0000256" key="3">
    <source>
        <dbReference type="SAM" id="Phobius"/>
    </source>
</evidence>
<proteinExistence type="inferred from homology"/>
<dbReference type="EMBL" id="CP110820">
    <property type="protein sequence ID" value="WPX96551.1"/>
    <property type="molecule type" value="Genomic_DNA"/>
</dbReference>
<dbReference type="Pfam" id="PF01145">
    <property type="entry name" value="Band_7"/>
    <property type="match status" value="1"/>
</dbReference>
<dbReference type="PRINTS" id="PR00721">
    <property type="entry name" value="STOMATIN"/>
</dbReference>
<dbReference type="InterPro" id="IPR001972">
    <property type="entry name" value="Stomatin_HflK_fam"/>
</dbReference>
<keyword evidence="3" id="KW-1133">Transmembrane helix</keyword>
<dbReference type="RefSeq" id="WP_323733315.1">
    <property type="nucleotide sequence ID" value="NZ_CP110820.1"/>
</dbReference>
<dbReference type="InterPro" id="IPR032435">
    <property type="entry name" value="STML2-like_C"/>
</dbReference>
<accession>A0ABZ0UKC4</accession>
<dbReference type="SUPFAM" id="SSF117892">
    <property type="entry name" value="Band 7/SPFH domain"/>
    <property type="match status" value="1"/>
</dbReference>
<reference evidence="5 6" key="1">
    <citation type="submission" date="2022-11" db="EMBL/GenBank/DDBJ databases">
        <title>Host association and intracellularity evolved multiple times independently in the Rickettsiales.</title>
        <authorList>
            <person name="Castelli M."/>
            <person name="Nardi T."/>
            <person name="Gammuto L."/>
            <person name="Bellinzona G."/>
            <person name="Sabaneyeva E."/>
            <person name="Potekhin A."/>
            <person name="Serra V."/>
            <person name="Petroni G."/>
            <person name="Sassera D."/>
        </authorList>
    </citation>
    <scope>NUCLEOTIDE SEQUENCE [LARGE SCALE GENOMIC DNA]</scope>
    <source>
        <strain evidence="5 6">NDG2</strain>
    </source>
</reference>
<evidence type="ECO:0000313" key="5">
    <source>
        <dbReference type="EMBL" id="WPX96551.1"/>
    </source>
</evidence>
<protein>
    <submittedName>
        <fullName evidence="5">Paraslipin domain protein</fullName>
    </submittedName>
</protein>
<keyword evidence="6" id="KW-1185">Reference proteome</keyword>
<feature type="domain" description="Band 7" evidence="4">
    <location>
        <begin position="23"/>
        <end position="181"/>
    </location>
</feature>
<dbReference type="CDD" id="cd08829">
    <property type="entry name" value="SPFH_paraslipin"/>
    <property type="match status" value="1"/>
</dbReference>
<feature type="transmembrane region" description="Helical" evidence="3">
    <location>
        <begin position="6"/>
        <end position="25"/>
    </location>
</feature>
<evidence type="ECO:0000256" key="1">
    <source>
        <dbReference type="ARBA" id="ARBA00004167"/>
    </source>
</evidence>
<comment type="similarity">
    <text evidence="2">Belongs to the band 7/mec-2 family.</text>
</comment>
<dbReference type="PANTHER" id="PTHR43327">
    <property type="entry name" value="STOMATIN-LIKE PROTEIN 2, MITOCHONDRIAL"/>
    <property type="match status" value="1"/>
</dbReference>
<evidence type="ECO:0000313" key="6">
    <source>
        <dbReference type="Proteomes" id="UP001327219"/>
    </source>
</evidence>
<gene>
    <name evidence="5" type="ORF">Bandiella_00667</name>
</gene>
<dbReference type="Proteomes" id="UP001327219">
    <property type="component" value="Chromosome"/>
</dbReference>
<evidence type="ECO:0000256" key="2">
    <source>
        <dbReference type="ARBA" id="ARBA00008164"/>
    </source>
</evidence>
<sequence length="316" mass="34919">MDLLDYNSGGAFLLIVAGAFCWLAIKIVPQQQAWIVERLGKYNKTLQPGLTFIVPFIDRVAYKHTLKEKAIDVMQQSAITKDNVTLALDGIIYVRIINPVDASYGVENPYYAVTQLAQTSMRSAIGKLVMDKSFEERDYLNTQIVSAINEAASTWGIQCMRYEIRDITPPATILKAMEAQVSSERQKRAEILESEGKMQSMINIAEGHKKGVVLNSEAEMADKINKAKGEAEAIQLVAQATAVGIRKIAEAMIETGGKDAVSMKIAQQYIEAFQNIAKNSNTVIIPSEIGNISSMVTQAMTIFEHVKTKELKPDLK</sequence>
<dbReference type="InterPro" id="IPR050710">
    <property type="entry name" value="Band7/mec-2_domain"/>
</dbReference>
<comment type="subcellular location">
    <subcellularLocation>
        <location evidence="1">Membrane</location>
        <topology evidence="1">Single-pass membrane protein</topology>
    </subcellularLocation>
</comment>
<dbReference type="Gene3D" id="3.30.479.30">
    <property type="entry name" value="Band 7 domain"/>
    <property type="match status" value="1"/>
</dbReference>
<dbReference type="Pfam" id="PF16200">
    <property type="entry name" value="Band_7_C"/>
    <property type="match status" value="1"/>
</dbReference>
<evidence type="ECO:0000259" key="4">
    <source>
        <dbReference type="SMART" id="SM00244"/>
    </source>
</evidence>
<name>A0ABZ0UKC4_9RICK</name>
<organism evidence="5 6">
    <name type="scientific">Candidatus Bandiella euplotis</name>
    <dbReference type="NCBI Taxonomy" id="1664265"/>
    <lineage>
        <taxon>Bacteria</taxon>
        <taxon>Pseudomonadati</taxon>
        <taxon>Pseudomonadota</taxon>
        <taxon>Alphaproteobacteria</taxon>
        <taxon>Rickettsiales</taxon>
        <taxon>Candidatus Midichloriaceae</taxon>
        <taxon>Candidatus Bandiella</taxon>
    </lineage>
</organism>
<keyword evidence="3" id="KW-0472">Membrane</keyword>
<keyword evidence="3" id="KW-0812">Transmembrane</keyword>